<feature type="region of interest" description="Disordered" evidence="1">
    <location>
        <begin position="1"/>
        <end position="24"/>
    </location>
</feature>
<gene>
    <name evidence="2" type="ORF">Vretimale_14689</name>
</gene>
<dbReference type="Gene3D" id="2.60.40.10">
    <property type="entry name" value="Immunoglobulins"/>
    <property type="match status" value="1"/>
</dbReference>
<evidence type="ECO:0000313" key="2">
    <source>
        <dbReference type="EMBL" id="GIM11176.1"/>
    </source>
</evidence>
<dbReference type="InterPro" id="IPR013783">
    <property type="entry name" value="Ig-like_fold"/>
</dbReference>
<feature type="compositionally biased region" description="Low complexity" evidence="1">
    <location>
        <begin position="12"/>
        <end position="23"/>
    </location>
</feature>
<dbReference type="EMBL" id="BNCQ01000037">
    <property type="protein sequence ID" value="GIM11176.1"/>
    <property type="molecule type" value="Genomic_DNA"/>
</dbReference>
<protein>
    <recommendedName>
        <fullName evidence="4">Pesticidal crystal protein Cry22Aa Ig-like domain-containing protein</fullName>
    </recommendedName>
</protein>
<accession>A0A8J4LVJ8</accession>
<sequence>MDPSDGVTAAWSSSSTEGESTLGQQQEGIIDLGAGSNEGPVITLESDTTLYVWPASTIRTFLEPTVTAFDPIDSVNMKINTTYYLCRLPSEGLPGVLMGEEPGEIDLPSSGLQCSSTVPSLNSSQPNKAQEAYLVEHRVTNSRNISATPKRLLVVISDPCQSQGESWCFDRDRCSLAGQCVEGDDVGLGSVTSTLTGSSRSTSSGGTSSRPVLPVVQDTVPPRLILAGTGQIAMNRQGHAIMFHDVPYGSEWIHPGVFAEDANEYGITVNISDRIQSYGVAAVDTTVATPPTALYGFRIQYTVTDEAGNYATPAWRLIRIVCSAPESFCLASDAASGTSIGRCTFNGICLSDTITFRNTEASSRSRSSSSNSVSGSAVNAIVARSSSAVSSLHDGYEPAKDLTSPRIALQGPRFVELVQNSNFDRCAYTSPFKSLCDKGAAAKDPRDGILDYRVTICGRPLNPGHGLTRVPVLVACGVSTRKPGYFNLTYTVRNSAGASASTWRQITVRPVCPAGERLCDDRVACSQDGVCISELSPESFTASTAETSVRQRALPRFNRPPVISLITKGYQAERVAVKQGSRYAYCNGAESLPDNLCEAGALAGDPDGGPGGEPIDLTAHIIACPPSACLSTASGCSAQVLNSYRLTRRGLAGCGIDTMAPVGSVFSVDFWVWDADYANASVIRYVEITDPCPRPNGGSQRYRLCKDLHNT</sequence>
<feature type="compositionally biased region" description="Low complexity" evidence="1">
    <location>
        <begin position="191"/>
        <end position="210"/>
    </location>
</feature>
<reference evidence="2" key="1">
    <citation type="journal article" date="2021" name="Proc. Natl. Acad. Sci. U.S.A.">
        <title>Three genomes in the algal genus Volvox reveal the fate of a haploid sex-determining region after a transition to homothallism.</title>
        <authorList>
            <person name="Yamamoto K."/>
            <person name="Hamaji T."/>
            <person name="Kawai-Toyooka H."/>
            <person name="Matsuzaki R."/>
            <person name="Takahashi F."/>
            <person name="Nishimura Y."/>
            <person name="Kawachi M."/>
            <person name="Noguchi H."/>
            <person name="Minakuchi Y."/>
            <person name="Umen J.G."/>
            <person name="Toyoda A."/>
            <person name="Nozaki H."/>
        </authorList>
    </citation>
    <scope>NUCLEOTIDE SEQUENCE</scope>
    <source>
        <strain evidence="2">NIES-3785</strain>
    </source>
</reference>
<organism evidence="2 3">
    <name type="scientific">Volvox reticuliferus</name>
    <dbReference type="NCBI Taxonomy" id="1737510"/>
    <lineage>
        <taxon>Eukaryota</taxon>
        <taxon>Viridiplantae</taxon>
        <taxon>Chlorophyta</taxon>
        <taxon>core chlorophytes</taxon>
        <taxon>Chlorophyceae</taxon>
        <taxon>CS clade</taxon>
        <taxon>Chlamydomonadales</taxon>
        <taxon>Volvocaceae</taxon>
        <taxon>Volvox</taxon>
    </lineage>
</organism>
<dbReference type="AlphaFoldDB" id="A0A8J4LVJ8"/>
<evidence type="ECO:0000313" key="3">
    <source>
        <dbReference type="Proteomes" id="UP000722791"/>
    </source>
</evidence>
<dbReference type="Proteomes" id="UP000722791">
    <property type="component" value="Unassembled WGS sequence"/>
</dbReference>
<feature type="region of interest" description="Disordered" evidence="1">
    <location>
        <begin position="191"/>
        <end position="213"/>
    </location>
</feature>
<name>A0A8J4LVJ8_9CHLO</name>
<evidence type="ECO:0000256" key="1">
    <source>
        <dbReference type="SAM" id="MobiDB-lite"/>
    </source>
</evidence>
<evidence type="ECO:0008006" key="4">
    <source>
        <dbReference type="Google" id="ProtNLM"/>
    </source>
</evidence>
<proteinExistence type="predicted"/>
<comment type="caution">
    <text evidence="2">The sequence shown here is derived from an EMBL/GenBank/DDBJ whole genome shotgun (WGS) entry which is preliminary data.</text>
</comment>